<dbReference type="AlphaFoldDB" id="A0A2Z4AHL7"/>
<sequence length="481" mass="54639">MGLLHGTIIDSTTNQRINAKVHVLSSTGIFCKPEDALLKRGPGTEFFFCDGEFEVNTPRGRTDILVERGTEYEPSRLIVEVPEKGSKDVEISLTRWHHPQEGNWYPGNTHIHYDEKETRPDDRLAVDCSVEGYNVTVVSVLDRRQLPYASNKYPIGVMNEFTTAHHVLDIGEENRHYGDHSPWGFGYGHVMFLNLRNIVQPVSRGHILTSQFDPDYPPLCFCCDEARDQGGIVIWCHNGRGMEAPIAAVLGKLDAFNLFDPFWLDPEYDLWYKLLNCGISLPASTGTDWFVCSNNRVYVNTKEEFSYANWIGGMKSGNTFITNGPAIDLAVNNQPMGTTIDLAKNRQLEVAVTYNSFYPVHRIEVIKNGTVIHSESHPLGKRKGILRHNVSSDSDGWIAARLWGDSRDSFDQSIYAHSSPVYFVCGKPPEERNESANYFLRGIDESLKWIDSYGRYSNDSQREDVKDLFRRGREEFVDLLK</sequence>
<reference evidence="1 2" key="1">
    <citation type="submission" date="2018-06" db="EMBL/GenBank/DDBJ databases">
        <title>Draft Genome Sequence of a Novel Marine Bacterium Related to the Verrucomicrobia.</title>
        <authorList>
            <person name="Vosseberg J."/>
            <person name="Martijn J."/>
            <person name="Ettema T.J.G."/>
        </authorList>
    </citation>
    <scope>NUCLEOTIDE SEQUENCE [LARGE SCALE GENOMIC DNA]</scope>
    <source>
        <strain evidence="1">TARA_B100001123</strain>
    </source>
</reference>
<protein>
    <submittedName>
        <fullName evidence="1">Uncharacterized protein</fullName>
    </submittedName>
</protein>
<evidence type="ECO:0000313" key="1">
    <source>
        <dbReference type="EMBL" id="AWT59527.1"/>
    </source>
</evidence>
<name>A0A2Z4AHL7_9BACT</name>
<proteinExistence type="predicted"/>
<dbReference type="NCBIfam" id="NF038032">
    <property type="entry name" value="CehA_McbA_metalo"/>
    <property type="match status" value="1"/>
</dbReference>
<gene>
    <name evidence="1" type="ORF">DF168_00717</name>
</gene>
<dbReference type="KEGG" id="mtar:DF168_00717"/>
<evidence type="ECO:0000313" key="2">
    <source>
        <dbReference type="Proteomes" id="UP000247465"/>
    </source>
</evidence>
<dbReference type="Proteomes" id="UP000247465">
    <property type="component" value="Chromosome"/>
</dbReference>
<accession>A0A2Z4AHL7</accession>
<organism evidence="1 2">
    <name type="scientific">Candidatus Moanibacter tarae</name>
    <dbReference type="NCBI Taxonomy" id="2200854"/>
    <lineage>
        <taxon>Bacteria</taxon>
        <taxon>Pseudomonadati</taxon>
        <taxon>Verrucomicrobiota</taxon>
        <taxon>Opitutia</taxon>
        <taxon>Puniceicoccales</taxon>
        <taxon>Puniceicoccales incertae sedis</taxon>
        <taxon>Candidatus Moanibacter</taxon>
    </lineage>
</organism>
<dbReference type="EMBL" id="CP029803">
    <property type="protein sequence ID" value="AWT59527.1"/>
    <property type="molecule type" value="Genomic_DNA"/>
</dbReference>